<comment type="cofactor">
    <cofactor evidence="1">
        <name>Mn(2+)</name>
        <dbReference type="ChEBI" id="CHEBI:29035"/>
    </cofactor>
</comment>
<organism evidence="10 11">
    <name type="scientific">Candidatus Muproteobacteria bacterium RBG_16_60_9</name>
    <dbReference type="NCBI Taxonomy" id="1817755"/>
    <lineage>
        <taxon>Bacteria</taxon>
        <taxon>Pseudomonadati</taxon>
        <taxon>Pseudomonadota</taxon>
        <taxon>Candidatus Muproteobacteria</taxon>
    </lineage>
</organism>
<feature type="binding site" evidence="7">
    <location>
        <position position="245"/>
    </location>
    <ligand>
        <name>Mg(2+)</name>
        <dbReference type="ChEBI" id="CHEBI:18420"/>
        <label>1</label>
    </ligand>
</feature>
<evidence type="ECO:0000256" key="1">
    <source>
        <dbReference type="ARBA" id="ARBA00001936"/>
    </source>
</evidence>
<name>A0A1F6VDN2_9PROT</name>
<evidence type="ECO:0000313" key="10">
    <source>
        <dbReference type="EMBL" id="OGI67685.1"/>
    </source>
</evidence>
<dbReference type="GO" id="GO:0008311">
    <property type="term" value="F:double-stranded DNA 3'-5' DNA exonuclease activity"/>
    <property type="evidence" value="ECO:0007669"/>
    <property type="project" value="InterPro"/>
</dbReference>
<dbReference type="AlphaFoldDB" id="A0A1F6VDN2"/>
<evidence type="ECO:0000256" key="8">
    <source>
        <dbReference type="PIRSR" id="PIRSR604808-3"/>
    </source>
</evidence>
<evidence type="ECO:0000256" key="3">
    <source>
        <dbReference type="ARBA" id="ARBA00022723"/>
    </source>
</evidence>
<feature type="binding site" evidence="7">
    <location>
        <position position="246"/>
    </location>
    <ligand>
        <name>Mg(2+)</name>
        <dbReference type="ChEBI" id="CHEBI:18420"/>
        <label>1</label>
    </ligand>
</feature>
<feature type="binding site" evidence="7">
    <location>
        <position position="145"/>
    </location>
    <ligand>
        <name>Mg(2+)</name>
        <dbReference type="ChEBI" id="CHEBI:18420"/>
        <label>1</label>
    </ligand>
</feature>
<dbReference type="InterPro" id="IPR036691">
    <property type="entry name" value="Endo/exonu/phosph_ase_sf"/>
</dbReference>
<dbReference type="PROSITE" id="PS00726">
    <property type="entry name" value="AP_NUCLEASE_F1_1"/>
    <property type="match status" value="1"/>
</dbReference>
<feature type="active site" evidence="6">
    <location>
        <position position="104"/>
    </location>
</feature>
<dbReference type="SUPFAM" id="SSF56219">
    <property type="entry name" value="DNase I-like"/>
    <property type="match status" value="1"/>
</dbReference>
<evidence type="ECO:0000256" key="6">
    <source>
        <dbReference type="PIRSR" id="PIRSR604808-1"/>
    </source>
</evidence>
<feature type="domain" description="Endonuclease/exonuclease/phosphatase" evidence="9">
    <location>
        <begin position="4"/>
        <end position="246"/>
    </location>
</feature>
<evidence type="ECO:0000313" key="11">
    <source>
        <dbReference type="Proteomes" id="UP000179076"/>
    </source>
</evidence>
<comment type="cofactor">
    <cofactor evidence="7">
        <name>Mg(2+)</name>
        <dbReference type="ChEBI" id="CHEBI:18420"/>
    </cofactor>
    <cofactor evidence="7">
        <name>Mn(2+)</name>
        <dbReference type="ChEBI" id="CHEBI:29035"/>
    </cofactor>
    <text evidence="7">Probably binds two magnesium or manganese ions per subunit.</text>
</comment>
<dbReference type="NCBIfam" id="TIGR00195">
    <property type="entry name" value="exoDNase_III"/>
    <property type="match status" value="1"/>
</dbReference>
<feature type="site" description="Interaction with DNA substrate" evidence="8">
    <location>
        <position position="246"/>
    </location>
</feature>
<dbReference type="GO" id="GO:0006281">
    <property type="term" value="P:DNA repair"/>
    <property type="evidence" value="ECO:0007669"/>
    <property type="project" value="InterPro"/>
</dbReference>
<dbReference type="Pfam" id="PF03372">
    <property type="entry name" value="Exo_endo_phos"/>
    <property type="match status" value="1"/>
</dbReference>
<reference evidence="10 11" key="1">
    <citation type="journal article" date="2016" name="Nat. Commun.">
        <title>Thousands of microbial genomes shed light on interconnected biogeochemical processes in an aquifer system.</title>
        <authorList>
            <person name="Anantharaman K."/>
            <person name="Brown C.T."/>
            <person name="Hug L.A."/>
            <person name="Sharon I."/>
            <person name="Castelle C.J."/>
            <person name="Probst A.J."/>
            <person name="Thomas B.C."/>
            <person name="Singh A."/>
            <person name="Wilkins M.J."/>
            <person name="Karaoz U."/>
            <person name="Brodie E.L."/>
            <person name="Williams K.H."/>
            <person name="Hubbard S.S."/>
            <person name="Banfield J.F."/>
        </authorList>
    </citation>
    <scope>NUCLEOTIDE SEQUENCE [LARGE SCALE GENOMIC DNA]</scope>
</reference>
<sequence length="253" mass="28612">MKLATWNVNSIRARLAHVLDWLAANKPDVLCLQETKVVDADFPIEPLRAAGYHVAYVGQKSYNGVATISRTAASDIVTAPPGLDGEQKRALALTVDNIRVINVYVPNGERVGSEKYEFKLKWLAALQRYLAAELARHRLLAIVGDFNIAPEDRDVYDPTVWRDQVLFSEPEHQALRELMGVGVIDVFRRFDQPPESFTWWDYRQGGFRRNHGLRIDHILCSADLAQRCVACTIDQTPRKLERPSDHAPVLAEI</sequence>
<dbReference type="InterPro" id="IPR005135">
    <property type="entry name" value="Endo/exonuclease/phosphatase"/>
</dbReference>
<dbReference type="PROSITE" id="PS51435">
    <property type="entry name" value="AP_NUCLEASE_F1_4"/>
    <property type="match status" value="1"/>
</dbReference>
<gene>
    <name evidence="10" type="ORF">A2W18_10380</name>
</gene>
<dbReference type="PANTHER" id="PTHR43250">
    <property type="entry name" value="EXODEOXYRIBONUCLEASE III"/>
    <property type="match status" value="1"/>
</dbReference>
<feature type="site" description="Important for catalytic activity" evidence="8">
    <location>
        <position position="216"/>
    </location>
</feature>
<dbReference type="Proteomes" id="UP000179076">
    <property type="component" value="Unassembled WGS sequence"/>
</dbReference>
<keyword evidence="3 7" id="KW-0479">Metal-binding</keyword>
<dbReference type="GO" id="GO:0004519">
    <property type="term" value="F:endonuclease activity"/>
    <property type="evidence" value="ECO:0007669"/>
    <property type="project" value="InterPro"/>
</dbReference>
<evidence type="ECO:0000259" key="9">
    <source>
        <dbReference type="Pfam" id="PF03372"/>
    </source>
</evidence>
<evidence type="ECO:0000256" key="2">
    <source>
        <dbReference type="ARBA" id="ARBA00007092"/>
    </source>
</evidence>
<dbReference type="Gene3D" id="3.60.10.10">
    <property type="entry name" value="Endonuclease/exonuclease/phosphatase"/>
    <property type="match status" value="1"/>
</dbReference>
<evidence type="ECO:0000256" key="7">
    <source>
        <dbReference type="PIRSR" id="PIRSR604808-2"/>
    </source>
</evidence>
<dbReference type="PANTHER" id="PTHR43250:SF2">
    <property type="entry name" value="EXODEOXYRIBONUCLEASE III"/>
    <property type="match status" value="1"/>
</dbReference>
<keyword evidence="5 7" id="KW-0460">Magnesium</keyword>
<feature type="binding site" evidence="7">
    <location>
        <position position="7"/>
    </location>
    <ligand>
        <name>Mg(2+)</name>
        <dbReference type="ChEBI" id="CHEBI:18420"/>
        <label>1</label>
    </ligand>
</feature>
<protein>
    <submittedName>
        <fullName evidence="10">Exodeoxyribonuclease III</fullName>
    </submittedName>
</protein>
<dbReference type="InterPro" id="IPR037493">
    <property type="entry name" value="ExoIII-like"/>
</dbReference>
<comment type="caution">
    <text evidence="10">The sequence shown here is derived from an EMBL/GenBank/DDBJ whole genome shotgun (WGS) entry which is preliminary data.</text>
</comment>
<dbReference type="EMBL" id="MFSP01000050">
    <property type="protein sequence ID" value="OGI67685.1"/>
    <property type="molecule type" value="Genomic_DNA"/>
</dbReference>
<feature type="active site" description="Proton acceptor" evidence="6">
    <location>
        <position position="246"/>
    </location>
</feature>
<dbReference type="InterPro" id="IPR004808">
    <property type="entry name" value="AP_endonuc_1"/>
</dbReference>
<feature type="binding site" evidence="7">
    <location>
        <position position="34"/>
    </location>
    <ligand>
        <name>Mg(2+)</name>
        <dbReference type="ChEBI" id="CHEBI:18420"/>
        <label>1</label>
    </ligand>
</feature>
<feature type="binding site" evidence="7">
    <location>
        <position position="147"/>
    </location>
    <ligand>
        <name>Mg(2+)</name>
        <dbReference type="ChEBI" id="CHEBI:18420"/>
        <label>1</label>
    </ligand>
</feature>
<dbReference type="InterPro" id="IPR020847">
    <property type="entry name" value="AP_endonuclease_F1_BS"/>
</dbReference>
<dbReference type="GO" id="GO:0003677">
    <property type="term" value="F:DNA binding"/>
    <property type="evidence" value="ECO:0007669"/>
    <property type="project" value="InterPro"/>
</dbReference>
<feature type="active site" description="Proton donor/acceptor" evidence="6">
    <location>
        <position position="145"/>
    </location>
</feature>
<keyword evidence="7" id="KW-0464">Manganese</keyword>
<accession>A0A1F6VDN2</accession>
<dbReference type="PROSITE" id="PS00728">
    <property type="entry name" value="AP_NUCLEASE_F1_3"/>
    <property type="match status" value="1"/>
</dbReference>
<evidence type="ECO:0000256" key="5">
    <source>
        <dbReference type="ARBA" id="ARBA00022842"/>
    </source>
</evidence>
<dbReference type="CDD" id="cd09086">
    <property type="entry name" value="ExoIII-like_AP-endo"/>
    <property type="match status" value="1"/>
</dbReference>
<dbReference type="NCBIfam" id="TIGR00633">
    <property type="entry name" value="xth"/>
    <property type="match status" value="1"/>
</dbReference>
<proteinExistence type="inferred from homology"/>
<dbReference type="InterPro" id="IPR020848">
    <property type="entry name" value="AP_endonuclease_F1_CS"/>
</dbReference>
<comment type="similarity">
    <text evidence="2">Belongs to the DNA repair enzymes AP/ExoA family.</text>
</comment>
<feature type="site" description="Transition state stabilizer" evidence="8">
    <location>
        <position position="147"/>
    </location>
</feature>
<dbReference type="GO" id="GO:0046872">
    <property type="term" value="F:metal ion binding"/>
    <property type="evidence" value="ECO:0007669"/>
    <property type="project" value="UniProtKB-KW"/>
</dbReference>
<keyword evidence="4" id="KW-0378">Hydrolase</keyword>
<evidence type="ECO:0000256" key="4">
    <source>
        <dbReference type="ARBA" id="ARBA00022801"/>
    </source>
</evidence>